<evidence type="ECO:0000313" key="2">
    <source>
        <dbReference type="Proteomes" id="UP001292094"/>
    </source>
</evidence>
<protein>
    <submittedName>
        <fullName evidence="1">Uncharacterized protein</fullName>
    </submittedName>
</protein>
<dbReference type="EMBL" id="JAWZYT010000298">
    <property type="protein sequence ID" value="KAK4325082.1"/>
    <property type="molecule type" value="Genomic_DNA"/>
</dbReference>
<evidence type="ECO:0000313" key="1">
    <source>
        <dbReference type="EMBL" id="KAK4325082.1"/>
    </source>
</evidence>
<proteinExistence type="predicted"/>
<accession>A0AAE1UIM2</accession>
<dbReference type="Proteomes" id="UP001292094">
    <property type="component" value="Unassembled WGS sequence"/>
</dbReference>
<dbReference type="AlphaFoldDB" id="A0AAE1UIM2"/>
<name>A0AAE1UIM2_9EUCA</name>
<keyword evidence="2" id="KW-1185">Reference proteome</keyword>
<reference evidence="1" key="1">
    <citation type="submission" date="2023-11" db="EMBL/GenBank/DDBJ databases">
        <title>Genome assemblies of two species of porcelain crab, Petrolisthes cinctipes and Petrolisthes manimaculis (Anomura: Porcellanidae).</title>
        <authorList>
            <person name="Angst P."/>
        </authorList>
    </citation>
    <scope>NUCLEOTIDE SEQUENCE</scope>
    <source>
        <strain evidence="1">PB745_02</strain>
        <tissue evidence="1">Gill</tissue>
    </source>
</reference>
<sequence>MDGGLVLYGERVMVPEALHRRTLPRLHDSHRALEESLLDLPACYILQPSQQQEPLVNNDNPTRPFESVSADFFAVAEKSLLIVTD</sequence>
<comment type="caution">
    <text evidence="1">The sequence shown here is derived from an EMBL/GenBank/DDBJ whole genome shotgun (WGS) entry which is preliminary data.</text>
</comment>
<organism evidence="1 2">
    <name type="scientific">Petrolisthes manimaculis</name>
    <dbReference type="NCBI Taxonomy" id="1843537"/>
    <lineage>
        <taxon>Eukaryota</taxon>
        <taxon>Metazoa</taxon>
        <taxon>Ecdysozoa</taxon>
        <taxon>Arthropoda</taxon>
        <taxon>Crustacea</taxon>
        <taxon>Multicrustacea</taxon>
        <taxon>Malacostraca</taxon>
        <taxon>Eumalacostraca</taxon>
        <taxon>Eucarida</taxon>
        <taxon>Decapoda</taxon>
        <taxon>Pleocyemata</taxon>
        <taxon>Anomura</taxon>
        <taxon>Galatheoidea</taxon>
        <taxon>Porcellanidae</taxon>
        <taxon>Petrolisthes</taxon>
    </lineage>
</organism>
<gene>
    <name evidence="1" type="ORF">Pmani_004238</name>
</gene>